<dbReference type="KEGG" id="tsy:THSYN_23345"/>
<dbReference type="RefSeq" id="WP_100921276.1">
    <property type="nucleotide sequence ID" value="NZ_CP020370.1"/>
</dbReference>
<proteinExistence type="predicted"/>
<gene>
    <name evidence="1" type="ORF">THSYN_23345</name>
</gene>
<dbReference type="AlphaFoldDB" id="A0A2K8UER6"/>
<sequence>MNAYILVEGKRCERKLYPAWLSAIAPHLQQVKDPNKIASNNYFLFSGEGYPSILDVHLGNAIRDIEKVGRFDFLIVALDSDEDSAAAREEAVIAAAENATPALTTATLEVVIQHRCIETWLLANRRIFVRNPENYELRNYIEHYDARQLNPEEMPKPPEFNTHAQFHYAYLRAIFEERKISYTKTRPGEAATSAYLEQIMSRAKDCPDHIQSFSRFLDICRKLS</sequence>
<evidence type="ECO:0008006" key="3">
    <source>
        <dbReference type="Google" id="ProtNLM"/>
    </source>
</evidence>
<evidence type="ECO:0000313" key="2">
    <source>
        <dbReference type="Proteomes" id="UP000232638"/>
    </source>
</evidence>
<protein>
    <recommendedName>
        <fullName evidence="3">DUF4276 family protein</fullName>
    </recommendedName>
</protein>
<dbReference type="EMBL" id="CP020370">
    <property type="protein sequence ID" value="AUB83591.1"/>
    <property type="molecule type" value="Genomic_DNA"/>
</dbReference>
<dbReference type="OrthoDB" id="7060211at2"/>
<evidence type="ECO:0000313" key="1">
    <source>
        <dbReference type="EMBL" id="AUB83591.1"/>
    </source>
</evidence>
<dbReference type="Proteomes" id="UP000232638">
    <property type="component" value="Chromosome"/>
</dbReference>
<organism evidence="1 2">
    <name type="scientific">Candidatus Thiodictyon syntrophicum</name>
    <dbReference type="NCBI Taxonomy" id="1166950"/>
    <lineage>
        <taxon>Bacteria</taxon>
        <taxon>Pseudomonadati</taxon>
        <taxon>Pseudomonadota</taxon>
        <taxon>Gammaproteobacteria</taxon>
        <taxon>Chromatiales</taxon>
        <taxon>Chromatiaceae</taxon>
        <taxon>Thiodictyon</taxon>
    </lineage>
</organism>
<keyword evidence="2" id="KW-1185">Reference proteome</keyword>
<reference evidence="1 2" key="1">
    <citation type="submission" date="2017-03" db="EMBL/GenBank/DDBJ databases">
        <title>Complete genome sequence of Candidatus 'Thiodictyon syntrophicum' sp. nov. strain Cad16T, a photolithoautotroph purple sulfur bacterium isolated from an alpine meromictic lake.</title>
        <authorList>
            <person name="Luedin S.M."/>
            <person name="Pothier J.F."/>
            <person name="Danza F."/>
            <person name="Storelli N."/>
            <person name="Wittwer M."/>
            <person name="Tonolla M."/>
        </authorList>
    </citation>
    <scope>NUCLEOTIDE SEQUENCE [LARGE SCALE GENOMIC DNA]</scope>
    <source>
        <strain evidence="1 2">Cad16T</strain>
    </source>
</reference>
<name>A0A2K8UER6_9GAMM</name>
<accession>A0A2K8UER6</accession>